<accession>A0AAV6MCR3</accession>
<comment type="caution">
    <text evidence="5">The sequence shown here is derived from an EMBL/GenBank/DDBJ whole genome shotgun (WGS) entry which is preliminary data.</text>
</comment>
<dbReference type="Proteomes" id="UP000685013">
    <property type="component" value="Chromosome 15"/>
</dbReference>
<feature type="compositionally biased region" description="Low complexity" evidence="2">
    <location>
        <begin position="425"/>
        <end position="448"/>
    </location>
</feature>
<dbReference type="PROSITE" id="PS50089">
    <property type="entry name" value="ZF_RING_2"/>
    <property type="match status" value="1"/>
</dbReference>
<dbReference type="CDD" id="cd16461">
    <property type="entry name" value="RING-H2_EL5-like"/>
    <property type="match status" value="1"/>
</dbReference>
<keyword evidence="1" id="KW-0479">Metal-binding</keyword>
<reference evidence="5 6" key="1">
    <citation type="journal article" date="2021" name="Hortic Res">
        <title>The domestication of Cucurbita argyrosperma as revealed by the genome of its wild relative.</title>
        <authorList>
            <person name="Barrera-Redondo J."/>
            <person name="Sanchez-de la Vega G."/>
            <person name="Aguirre-Liguori J.A."/>
            <person name="Castellanos-Morales G."/>
            <person name="Gutierrez-Guerrero Y.T."/>
            <person name="Aguirre-Dugua X."/>
            <person name="Aguirre-Planter E."/>
            <person name="Tenaillon M.I."/>
            <person name="Lira-Saade R."/>
            <person name="Eguiarte L.E."/>
        </authorList>
    </citation>
    <scope>NUCLEOTIDE SEQUENCE [LARGE SCALE GENOMIC DNA]</scope>
    <source>
        <strain evidence="5">JBR-2021</strain>
    </source>
</reference>
<keyword evidence="1" id="KW-0863">Zinc-finger</keyword>
<dbReference type="AlphaFoldDB" id="A0AAV6MCR3"/>
<dbReference type="GO" id="GO:0008270">
    <property type="term" value="F:zinc ion binding"/>
    <property type="evidence" value="ECO:0007669"/>
    <property type="project" value="UniProtKB-KW"/>
</dbReference>
<keyword evidence="3" id="KW-0472">Membrane</keyword>
<evidence type="ECO:0000256" key="1">
    <source>
        <dbReference type="PROSITE-ProRule" id="PRU00175"/>
    </source>
</evidence>
<dbReference type="InterPro" id="IPR045884">
    <property type="entry name" value="At5g59350-like"/>
</dbReference>
<name>A0AAV6MCR3_9ROSI</name>
<dbReference type="PANTHER" id="PTHR34054">
    <property type="entry name" value="EXPRESSED PROTEIN"/>
    <property type="match status" value="1"/>
</dbReference>
<evidence type="ECO:0000256" key="2">
    <source>
        <dbReference type="SAM" id="MobiDB-lite"/>
    </source>
</evidence>
<dbReference type="PANTHER" id="PTHR34054:SF2">
    <property type="entry name" value="EXPRESSED PROTEIN"/>
    <property type="match status" value="1"/>
</dbReference>
<feature type="transmembrane region" description="Helical" evidence="3">
    <location>
        <begin position="15"/>
        <end position="38"/>
    </location>
</feature>
<proteinExistence type="predicted"/>
<feature type="non-terminal residue" evidence="5">
    <location>
        <position position="1"/>
    </location>
</feature>
<dbReference type="EMBL" id="JAGKQH010000015">
    <property type="protein sequence ID" value="KAG6578710.1"/>
    <property type="molecule type" value="Genomic_DNA"/>
</dbReference>
<feature type="domain" description="RING-type" evidence="4">
    <location>
        <begin position="96"/>
        <end position="138"/>
    </location>
</feature>
<dbReference type="SMART" id="SM00184">
    <property type="entry name" value="RING"/>
    <property type="match status" value="1"/>
</dbReference>
<feature type="transmembrane region" description="Helical" evidence="3">
    <location>
        <begin position="159"/>
        <end position="179"/>
    </location>
</feature>
<evidence type="ECO:0000313" key="6">
    <source>
        <dbReference type="Proteomes" id="UP000685013"/>
    </source>
</evidence>
<feature type="region of interest" description="Disordered" evidence="2">
    <location>
        <begin position="420"/>
        <end position="448"/>
    </location>
</feature>
<evidence type="ECO:0000256" key="3">
    <source>
        <dbReference type="SAM" id="Phobius"/>
    </source>
</evidence>
<keyword evidence="3" id="KW-0812">Transmembrane</keyword>
<dbReference type="Pfam" id="PF13639">
    <property type="entry name" value="zf-RING_2"/>
    <property type="match status" value="1"/>
</dbReference>
<keyword evidence="1" id="KW-0862">Zinc</keyword>
<gene>
    <name evidence="5" type="primary">ATL44</name>
    <name evidence="5" type="ORF">SDJN03_23158</name>
</gene>
<organism evidence="5 6">
    <name type="scientific">Cucurbita argyrosperma subsp. sororia</name>
    <dbReference type="NCBI Taxonomy" id="37648"/>
    <lineage>
        <taxon>Eukaryota</taxon>
        <taxon>Viridiplantae</taxon>
        <taxon>Streptophyta</taxon>
        <taxon>Embryophyta</taxon>
        <taxon>Tracheophyta</taxon>
        <taxon>Spermatophyta</taxon>
        <taxon>Magnoliopsida</taxon>
        <taxon>eudicotyledons</taxon>
        <taxon>Gunneridae</taxon>
        <taxon>Pentapetalae</taxon>
        <taxon>rosids</taxon>
        <taxon>fabids</taxon>
        <taxon>Cucurbitales</taxon>
        <taxon>Cucurbitaceae</taxon>
        <taxon>Cucurbiteae</taxon>
        <taxon>Cucurbita</taxon>
    </lineage>
</organism>
<evidence type="ECO:0000313" key="5">
    <source>
        <dbReference type="EMBL" id="KAG6578710.1"/>
    </source>
</evidence>
<feature type="transmembrane region" description="Helical" evidence="3">
    <location>
        <begin position="199"/>
        <end position="222"/>
    </location>
</feature>
<evidence type="ECO:0000259" key="4">
    <source>
        <dbReference type="PROSITE" id="PS50089"/>
    </source>
</evidence>
<dbReference type="InterPro" id="IPR001841">
    <property type="entry name" value="Znf_RING"/>
</dbReference>
<sequence>MSSSDAAVYSQKLDIFLIAVGSAGAVVTIYHCIMACWCDRRRLNAGDQTPANDLHSMSLAETPRSTENSVVHLIPAHKYEKQKAVDSGGCDGDGTCAICLSEFEEGEEIRTLPECLHSYHVPCIDMWLYSHSSCPMCRTDATPTSVHDRLQFETQPSSGIIVHTIAVFQFAESLAPLQFSFFEAIADLRGEEMQSLSSVGLGLSVIFGCLFLALVAELYYLLWWKKRFTDRDVENDYSSPARELFYMFCWKKSSSLIHTALNPQDLSRIHGDEGEFNMHTNNDFLVKPFGEDGIETEFMTLQGLSGPPRFLFTIIEETKEDLESEDGKESRSRSLSDLLTVETPYLTPLASPTLLLSDSSYKPHGFNPLFESVSDAEFNKIRSSPPPKFKFLQEAEEKLRRKLLEAAEKEDKSCITIAVDRTSHSSTSSQVLPLPSSPSTFSSSITKN</sequence>
<protein>
    <submittedName>
        <fullName evidence="5">E3 ubiquitin-protein ligase ATL44</fullName>
    </submittedName>
</protein>
<keyword evidence="3" id="KW-1133">Transmembrane helix</keyword>
<keyword evidence="6" id="KW-1185">Reference proteome</keyword>